<evidence type="ECO:0000256" key="2">
    <source>
        <dbReference type="PROSITE-ProRule" id="PRU00708"/>
    </source>
</evidence>
<feature type="repeat" description="PPR" evidence="2">
    <location>
        <begin position="5"/>
        <end position="40"/>
    </location>
</feature>
<proteinExistence type="predicted"/>
<protein>
    <recommendedName>
        <fullName evidence="5">Pentatricopeptide repeat-containing protein</fullName>
    </recommendedName>
</protein>
<dbReference type="PROSITE" id="PS51375">
    <property type="entry name" value="PPR"/>
    <property type="match status" value="1"/>
</dbReference>
<evidence type="ECO:0000256" key="1">
    <source>
        <dbReference type="ARBA" id="ARBA00022737"/>
    </source>
</evidence>
<dbReference type="EMBL" id="JACGCM010002113">
    <property type="protein sequence ID" value="KAF6144747.1"/>
    <property type="molecule type" value="Genomic_DNA"/>
</dbReference>
<dbReference type="AlphaFoldDB" id="A0A7J7LQ45"/>
<organism evidence="3 4">
    <name type="scientific">Kingdonia uniflora</name>
    <dbReference type="NCBI Taxonomy" id="39325"/>
    <lineage>
        <taxon>Eukaryota</taxon>
        <taxon>Viridiplantae</taxon>
        <taxon>Streptophyta</taxon>
        <taxon>Embryophyta</taxon>
        <taxon>Tracheophyta</taxon>
        <taxon>Spermatophyta</taxon>
        <taxon>Magnoliopsida</taxon>
        <taxon>Ranunculales</taxon>
        <taxon>Circaeasteraceae</taxon>
        <taxon>Kingdonia</taxon>
    </lineage>
</organism>
<dbReference type="NCBIfam" id="TIGR00756">
    <property type="entry name" value="PPR"/>
    <property type="match status" value="1"/>
</dbReference>
<evidence type="ECO:0000313" key="4">
    <source>
        <dbReference type="Proteomes" id="UP000541444"/>
    </source>
</evidence>
<dbReference type="Proteomes" id="UP000541444">
    <property type="component" value="Unassembled WGS sequence"/>
</dbReference>
<dbReference type="InterPro" id="IPR002885">
    <property type="entry name" value="PPR_rpt"/>
</dbReference>
<dbReference type="PANTHER" id="PTHR47926:SF365">
    <property type="entry name" value="DYW DOMAIN-CONTAINING PROTEIN"/>
    <property type="match status" value="1"/>
</dbReference>
<dbReference type="PANTHER" id="PTHR47926">
    <property type="entry name" value="PENTATRICOPEPTIDE REPEAT-CONTAINING PROTEIN"/>
    <property type="match status" value="1"/>
</dbReference>
<keyword evidence="1" id="KW-0677">Repeat</keyword>
<dbReference type="Pfam" id="PF13041">
    <property type="entry name" value="PPR_2"/>
    <property type="match status" value="1"/>
</dbReference>
<accession>A0A7J7LQ45</accession>
<dbReference type="InterPro" id="IPR011990">
    <property type="entry name" value="TPR-like_helical_dom_sf"/>
</dbReference>
<name>A0A7J7LQ45_9MAGN</name>
<dbReference type="OrthoDB" id="1868351at2759"/>
<evidence type="ECO:0008006" key="5">
    <source>
        <dbReference type="Google" id="ProtNLM"/>
    </source>
</evidence>
<dbReference type="InterPro" id="IPR046960">
    <property type="entry name" value="PPR_At4g14850-like_plant"/>
</dbReference>
<comment type="caution">
    <text evidence="3">The sequence shown here is derived from an EMBL/GenBank/DDBJ whole genome shotgun (WGS) entry which is preliminary data.</text>
</comment>
<dbReference type="GO" id="GO:0003723">
    <property type="term" value="F:RNA binding"/>
    <property type="evidence" value="ECO:0007669"/>
    <property type="project" value="InterPro"/>
</dbReference>
<evidence type="ECO:0000313" key="3">
    <source>
        <dbReference type="EMBL" id="KAF6144747.1"/>
    </source>
</evidence>
<dbReference type="Gene3D" id="1.25.40.10">
    <property type="entry name" value="Tetratricopeptide repeat domain"/>
    <property type="match status" value="1"/>
</dbReference>
<dbReference type="GO" id="GO:0009451">
    <property type="term" value="P:RNA modification"/>
    <property type="evidence" value="ECO:0007669"/>
    <property type="project" value="InterPro"/>
</dbReference>
<reference evidence="3 4" key="1">
    <citation type="journal article" date="2020" name="IScience">
        <title>Genome Sequencing of the Endangered Kingdonia uniflora (Circaeasteraceae, Ranunculales) Reveals Potential Mechanisms of Evolutionary Specialization.</title>
        <authorList>
            <person name="Sun Y."/>
            <person name="Deng T."/>
            <person name="Zhang A."/>
            <person name="Moore M.J."/>
            <person name="Landis J.B."/>
            <person name="Lin N."/>
            <person name="Zhang H."/>
            <person name="Zhang X."/>
            <person name="Huang J."/>
            <person name="Zhang X."/>
            <person name="Sun H."/>
            <person name="Wang H."/>
        </authorList>
    </citation>
    <scope>NUCLEOTIDE SEQUENCE [LARGE SCALE GENOMIC DNA]</scope>
    <source>
        <strain evidence="3">TB1705</strain>
        <tissue evidence="3">Leaf</tissue>
    </source>
</reference>
<dbReference type="InterPro" id="IPR046848">
    <property type="entry name" value="E_motif"/>
</dbReference>
<keyword evidence="4" id="KW-1185">Reference proteome</keyword>
<dbReference type="Pfam" id="PF20431">
    <property type="entry name" value="E_motif"/>
    <property type="match status" value="1"/>
</dbReference>
<gene>
    <name evidence="3" type="ORF">GIB67_017766</name>
</gene>
<sequence length="207" mass="23629">MQSRNVVSWNVMISGYLKITHNPECTLKLFKEMVNNGFKVSHKFMVSVITACGRSSRLKEGRSLHGSFIRNFLDSNLILKTPLIDMYAKCQRGIHYFNQMAHVYNVKPQFAHYWYMASLYASACLIQEAEKLLKDFPGDGLLDLSMLLGGLLGSCRLRGELDLGERIALHLIDLEPLNVSRYTLLATIYGVAGRWEDTEKVKMMMKK</sequence>